<evidence type="ECO:0000256" key="1">
    <source>
        <dbReference type="SAM" id="MobiDB-lite"/>
    </source>
</evidence>
<comment type="caution">
    <text evidence="2">The sequence shown here is derived from an EMBL/GenBank/DDBJ whole genome shotgun (WGS) entry which is preliminary data.</text>
</comment>
<keyword evidence="3" id="KW-1185">Reference proteome</keyword>
<protein>
    <submittedName>
        <fullName evidence="2">Uncharacterized protein</fullName>
    </submittedName>
</protein>
<name>A0AA40DKJ5_9PEZI</name>
<evidence type="ECO:0000313" key="3">
    <source>
        <dbReference type="Proteomes" id="UP001172159"/>
    </source>
</evidence>
<feature type="compositionally biased region" description="Basic residues" evidence="1">
    <location>
        <begin position="71"/>
        <end position="82"/>
    </location>
</feature>
<evidence type="ECO:0000313" key="2">
    <source>
        <dbReference type="EMBL" id="KAK0704212.1"/>
    </source>
</evidence>
<gene>
    <name evidence="2" type="ORF">B0T21DRAFT_397105</name>
</gene>
<dbReference type="EMBL" id="JAUKTV010000021">
    <property type="protein sequence ID" value="KAK0704212.1"/>
    <property type="molecule type" value="Genomic_DNA"/>
</dbReference>
<accession>A0AA40DKJ5</accession>
<proteinExistence type="predicted"/>
<sequence>MHGIPRSIFFRRWLDAHVEWDSAGFEPGDGFDMFQSSLNALPDLMDDLPQSSAQQEYARSEQSVSDELRSASKRHSHRKSLHHWQASSSYPDVFRGDVRGQVQTVGYLLTSRPRSLPGPEAAVSDKAHVRFFGWARWATGSLGGAFQFSGRPGYCAAGPSQNLIDSSMVSLGWGSYVLAAAGNDQQTWE</sequence>
<dbReference type="Proteomes" id="UP001172159">
    <property type="component" value="Unassembled WGS sequence"/>
</dbReference>
<dbReference type="AlphaFoldDB" id="A0AA40DKJ5"/>
<organism evidence="2 3">
    <name type="scientific">Apiosordaria backusii</name>
    <dbReference type="NCBI Taxonomy" id="314023"/>
    <lineage>
        <taxon>Eukaryota</taxon>
        <taxon>Fungi</taxon>
        <taxon>Dikarya</taxon>
        <taxon>Ascomycota</taxon>
        <taxon>Pezizomycotina</taxon>
        <taxon>Sordariomycetes</taxon>
        <taxon>Sordariomycetidae</taxon>
        <taxon>Sordariales</taxon>
        <taxon>Lasiosphaeriaceae</taxon>
        <taxon>Apiosordaria</taxon>
    </lineage>
</organism>
<feature type="region of interest" description="Disordered" evidence="1">
    <location>
        <begin position="59"/>
        <end position="83"/>
    </location>
</feature>
<reference evidence="2" key="1">
    <citation type="submission" date="2023-06" db="EMBL/GenBank/DDBJ databases">
        <title>Genome-scale phylogeny and comparative genomics of the fungal order Sordariales.</title>
        <authorList>
            <consortium name="Lawrence Berkeley National Laboratory"/>
            <person name="Hensen N."/>
            <person name="Bonometti L."/>
            <person name="Westerberg I."/>
            <person name="Brannstrom I.O."/>
            <person name="Guillou S."/>
            <person name="Cros-Aarteil S."/>
            <person name="Calhoun S."/>
            <person name="Haridas S."/>
            <person name="Kuo A."/>
            <person name="Mondo S."/>
            <person name="Pangilinan J."/>
            <person name="Riley R."/>
            <person name="Labutti K."/>
            <person name="Andreopoulos B."/>
            <person name="Lipzen A."/>
            <person name="Chen C."/>
            <person name="Yanf M."/>
            <person name="Daum C."/>
            <person name="Ng V."/>
            <person name="Clum A."/>
            <person name="Steindorff A."/>
            <person name="Ohm R."/>
            <person name="Martin F."/>
            <person name="Silar P."/>
            <person name="Natvig D."/>
            <person name="Lalanne C."/>
            <person name="Gautier V."/>
            <person name="Ament-Velasquez S.L."/>
            <person name="Kruys A."/>
            <person name="Hutchinson M.I."/>
            <person name="Powell A.J."/>
            <person name="Barry K."/>
            <person name="Miller A.N."/>
            <person name="Grigoriev I.V."/>
            <person name="Debuchy R."/>
            <person name="Gladieux P."/>
            <person name="Thoren M.H."/>
            <person name="Johannesson H."/>
        </authorList>
    </citation>
    <scope>NUCLEOTIDE SEQUENCE</scope>
    <source>
        <strain evidence="2">CBS 540.89</strain>
    </source>
</reference>